<dbReference type="CDD" id="cd06223">
    <property type="entry name" value="PRTases_typeI"/>
    <property type="match status" value="1"/>
</dbReference>
<dbReference type="NCBIfam" id="NF005592">
    <property type="entry name" value="PRK07322.1"/>
    <property type="match status" value="1"/>
</dbReference>
<comment type="caution">
    <text evidence="2">The sequence shown here is derived from an EMBL/GenBank/DDBJ whole genome shotgun (WGS) entry which is preliminary data.</text>
</comment>
<gene>
    <name evidence="2" type="ORF">GDZ32_08590</name>
</gene>
<proteinExistence type="predicted"/>
<sequence>MNTYQLTIGDQKRDLPIIPISKDTAIASFVLLGDDALSYAAAKLLLAKLPRQFDYLVTVESKGISLAHDLALLSNHPRSVVIRKSVKSYMKDPLATTVNSITTDHEQTLVLDGNDAARLANKRIVLVDDVVSTGGSLRAAEHLLRKTNCRIVGKLAILAEGAAARRTDIQFIKPLPLFNLDGAIKPVE</sequence>
<dbReference type="PANTHER" id="PTHR43218">
    <property type="entry name" value="PHOSPHORIBOSYLTRANSFERASE-RELATED"/>
    <property type="match status" value="1"/>
</dbReference>
<organism evidence="2 3">
    <name type="scientific">Lactobacillus helveticus</name>
    <name type="common">Lactobacillus suntoryeus</name>
    <dbReference type="NCBI Taxonomy" id="1587"/>
    <lineage>
        <taxon>Bacteria</taxon>
        <taxon>Bacillati</taxon>
        <taxon>Bacillota</taxon>
        <taxon>Bacilli</taxon>
        <taxon>Lactobacillales</taxon>
        <taxon>Lactobacillaceae</taxon>
        <taxon>Lactobacillus</taxon>
    </lineage>
</organism>
<evidence type="ECO:0000313" key="2">
    <source>
        <dbReference type="EMBL" id="MPW14892.1"/>
    </source>
</evidence>
<dbReference type="EC" id="2.4.2.7" evidence="2"/>
<dbReference type="PANTHER" id="PTHR43218:SF1">
    <property type="entry name" value="PHOSPHORIBOSYLTRANSFERASE"/>
    <property type="match status" value="1"/>
</dbReference>
<accession>A0A6A7K2T1</accession>
<dbReference type="Pfam" id="PF00156">
    <property type="entry name" value="Pribosyltran"/>
    <property type="match status" value="1"/>
</dbReference>
<dbReference type="Gene3D" id="3.40.50.2020">
    <property type="match status" value="1"/>
</dbReference>
<keyword evidence="2" id="KW-0328">Glycosyltransferase</keyword>
<dbReference type="RefSeq" id="WP_152724319.1">
    <property type="nucleotide sequence ID" value="NZ_WHOE01000101.1"/>
</dbReference>
<feature type="domain" description="Phosphoribosyltransferase" evidence="1">
    <location>
        <begin position="41"/>
        <end position="165"/>
    </location>
</feature>
<dbReference type="EMBL" id="WHOE01000101">
    <property type="protein sequence ID" value="MPW14892.1"/>
    <property type="molecule type" value="Genomic_DNA"/>
</dbReference>
<dbReference type="AlphaFoldDB" id="A0A6A7K2T1"/>
<dbReference type="SUPFAM" id="SSF53271">
    <property type="entry name" value="PRTase-like"/>
    <property type="match status" value="1"/>
</dbReference>
<dbReference type="Proteomes" id="UP000430466">
    <property type="component" value="Unassembled WGS sequence"/>
</dbReference>
<dbReference type="InterPro" id="IPR029057">
    <property type="entry name" value="PRTase-like"/>
</dbReference>
<evidence type="ECO:0000313" key="3">
    <source>
        <dbReference type="Proteomes" id="UP000430466"/>
    </source>
</evidence>
<keyword evidence="2" id="KW-0808">Transferase</keyword>
<dbReference type="InterPro" id="IPR000836">
    <property type="entry name" value="PRTase_dom"/>
</dbReference>
<evidence type="ECO:0000259" key="1">
    <source>
        <dbReference type="Pfam" id="PF00156"/>
    </source>
</evidence>
<reference evidence="2 3" key="1">
    <citation type="submission" date="2019-10" db="EMBL/GenBank/DDBJ databases">
        <title>Draft genome sequences of Lactobacillus strains.</title>
        <authorList>
            <person name="Cho G.-S."/>
            <person name="Fagbemigun O."/>
            <person name="Brinks E."/>
            <person name="Franz C.M.A.P."/>
        </authorList>
    </citation>
    <scope>NUCLEOTIDE SEQUENCE [LARGE SCALE GENOMIC DNA]</scope>
    <source>
        <strain evidence="2 3">313</strain>
    </source>
</reference>
<protein>
    <submittedName>
        <fullName evidence="2">Adenine phosphoribosyltransferase</fullName>
        <ecNumber evidence="2">2.4.2.7</ecNumber>
    </submittedName>
</protein>
<dbReference type="GO" id="GO:0003999">
    <property type="term" value="F:adenine phosphoribosyltransferase activity"/>
    <property type="evidence" value="ECO:0007669"/>
    <property type="project" value="UniProtKB-EC"/>
</dbReference>
<name>A0A6A7K2T1_LACHE</name>